<dbReference type="InterPro" id="IPR003593">
    <property type="entry name" value="AAA+_ATPase"/>
</dbReference>
<organism evidence="4 5">
    <name type="scientific">Truncatella angustata</name>
    <dbReference type="NCBI Taxonomy" id="152316"/>
    <lineage>
        <taxon>Eukaryota</taxon>
        <taxon>Fungi</taxon>
        <taxon>Dikarya</taxon>
        <taxon>Ascomycota</taxon>
        <taxon>Pezizomycotina</taxon>
        <taxon>Sordariomycetes</taxon>
        <taxon>Xylariomycetidae</taxon>
        <taxon>Amphisphaeriales</taxon>
        <taxon>Sporocadaceae</taxon>
        <taxon>Truncatella</taxon>
    </lineage>
</organism>
<evidence type="ECO:0000256" key="2">
    <source>
        <dbReference type="ARBA" id="ARBA00022840"/>
    </source>
</evidence>
<dbReference type="GO" id="GO:0005524">
    <property type="term" value="F:ATP binding"/>
    <property type="evidence" value="ECO:0007669"/>
    <property type="project" value="UniProtKB-KW"/>
</dbReference>
<dbReference type="GeneID" id="70125332"/>
<evidence type="ECO:0000259" key="3">
    <source>
        <dbReference type="PROSITE" id="PS50893"/>
    </source>
</evidence>
<dbReference type="Pfam" id="PF00005">
    <property type="entry name" value="ABC_tran"/>
    <property type="match status" value="2"/>
</dbReference>
<dbReference type="InterPro" id="IPR027417">
    <property type="entry name" value="P-loop_NTPase"/>
</dbReference>
<sequence>MPRPGNVLGLVGTNGIGKSTALKILSGKLKPNLGRHDNPPDWEDVIKHFRGSELQNYFTKILEDDLKAVVKPQYVDQIPKAIRGPEKSVKALITGRAALDNAETVLEVLELNHLLDRDVGQLSGGELQRFAIGTVCVQDADVYMFDEPSSYLDVKQRLAAARIIRSLVKSNNYVIVVEHDLSVLDYLSDYVCVLYGKPAVYGVVTLPHSVREGINIFLDGHIPTENLRFREESLTFRISEGAEDYMANKDRGFTYPKMQKTLGNFNLSIDSGDFTDSEIIVMMGENGTGKTTFCKLLAGALKPNGTQKVPEMKISMKPQTITPKFEGSVRQLFFKKIRTSFLSPQFQTDVVKPLKLDDFIDQEVTFHRRNSYLLWVSLLISTLGKKPLWW</sequence>
<dbReference type="Proteomes" id="UP000758603">
    <property type="component" value="Unassembled WGS sequence"/>
</dbReference>
<keyword evidence="4" id="KW-0378">Hydrolase</keyword>
<dbReference type="InterPro" id="IPR013283">
    <property type="entry name" value="RLI1"/>
</dbReference>
<keyword evidence="2" id="KW-0067">ATP-binding</keyword>
<reference evidence="4" key="1">
    <citation type="journal article" date="2021" name="Nat. Commun.">
        <title>Genetic determinants of endophytism in the Arabidopsis root mycobiome.</title>
        <authorList>
            <person name="Mesny F."/>
            <person name="Miyauchi S."/>
            <person name="Thiergart T."/>
            <person name="Pickel B."/>
            <person name="Atanasova L."/>
            <person name="Karlsson M."/>
            <person name="Huettel B."/>
            <person name="Barry K.W."/>
            <person name="Haridas S."/>
            <person name="Chen C."/>
            <person name="Bauer D."/>
            <person name="Andreopoulos W."/>
            <person name="Pangilinan J."/>
            <person name="LaButti K."/>
            <person name="Riley R."/>
            <person name="Lipzen A."/>
            <person name="Clum A."/>
            <person name="Drula E."/>
            <person name="Henrissat B."/>
            <person name="Kohler A."/>
            <person name="Grigoriev I.V."/>
            <person name="Martin F.M."/>
            <person name="Hacquard S."/>
        </authorList>
    </citation>
    <scope>NUCLEOTIDE SEQUENCE</scope>
    <source>
        <strain evidence="4">MPI-SDFR-AT-0073</strain>
    </source>
</reference>
<dbReference type="SUPFAM" id="SSF52540">
    <property type="entry name" value="P-loop containing nucleoside triphosphate hydrolases"/>
    <property type="match status" value="2"/>
</dbReference>
<dbReference type="AlphaFoldDB" id="A0A9P8UEG7"/>
<dbReference type="EMBL" id="JAGPXC010000007">
    <property type="protein sequence ID" value="KAH6648434.1"/>
    <property type="molecule type" value="Genomic_DNA"/>
</dbReference>
<gene>
    <name evidence="4" type="ORF">BKA67DRAFT_363807</name>
</gene>
<evidence type="ECO:0000256" key="1">
    <source>
        <dbReference type="ARBA" id="ARBA00022741"/>
    </source>
</evidence>
<evidence type="ECO:0000313" key="4">
    <source>
        <dbReference type="EMBL" id="KAH6648434.1"/>
    </source>
</evidence>
<dbReference type="InterPro" id="IPR003439">
    <property type="entry name" value="ABC_transporter-like_ATP-bd"/>
</dbReference>
<dbReference type="OrthoDB" id="6593433at2759"/>
<feature type="domain" description="ABC transporter" evidence="3">
    <location>
        <begin position="1"/>
        <end position="220"/>
    </location>
</feature>
<keyword evidence="1" id="KW-0547">Nucleotide-binding</keyword>
<dbReference type="PROSITE" id="PS50893">
    <property type="entry name" value="ABC_TRANSPORTER_2"/>
    <property type="match status" value="1"/>
</dbReference>
<dbReference type="GO" id="GO:0016887">
    <property type="term" value="F:ATP hydrolysis activity"/>
    <property type="evidence" value="ECO:0007669"/>
    <property type="project" value="InterPro"/>
</dbReference>
<dbReference type="Gene3D" id="3.40.50.300">
    <property type="entry name" value="P-loop containing nucleotide triphosphate hydrolases"/>
    <property type="match status" value="2"/>
</dbReference>
<dbReference type="SMART" id="SM00382">
    <property type="entry name" value="AAA"/>
    <property type="match status" value="2"/>
</dbReference>
<accession>A0A9P8UEG7</accession>
<protein>
    <submittedName>
        <fullName evidence="4">P-loop containing nucleoside triphosphate hydrolase protein</fullName>
    </submittedName>
</protein>
<dbReference type="RefSeq" id="XP_045954941.1">
    <property type="nucleotide sequence ID" value="XM_046096440.1"/>
</dbReference>
<name>A0A9P8UEG7_9PEZI</name>
<keyword evidence="5" id="KW-1185">Reference proteome</keyword>
<comment type="caution">
    <text evidence="4">The sequence shown here is derived from an EMBL/GenBank/DDBJ whole genome shotgun (WGS) entry which is preliminary data.</text>
</comment>
<dbReference type="PANTHER" id="PTHR19248">
    <property type="entry name" value="ATP-BINDING TRANSPORT PROTEIN-RELATED"/>
    <property type="match status" value="1"/>
</dbReference>
<proteinExistence type="predicted"/>
<dbReference type="PRINTS" id="PR01868">
    <property type="entry name" value="ABCEFAMILY"/>
</dbReference>
<evidence type="ECO:0000313" key="5">
    <source>
        <dbReference type="Proteomes" id="UP000758603"/>
    </source>
</evidence>
<dbReference type="FunFam" id="3.40.50.300:FF:001913">
    <property type="entry name" value="ABC transporter E family member 2"/>
    <property type="match status" value="1"/>
</dbReference>